<organism evidence="2 3">
    <name type="scientific">Burkholderia stabilis</name>
    <dbReference type="NCBI Taxonomy" id="95485"/>
    <lineage>
        <taxon>Bacteria</taxon>
        <taxon>Pseudomonadati</taxon>
        <taxon>Pseudomonadota</taxon>
        <taxon>Betaproteobacteria</taxon>
        <taxon>Burkholderiales</taxon>
        <taxon>Burkholderiaceae</taxon>
        <taxon>Burkholderia</taxon>
        <taxon>Burkholderia cepacia complex</taxon>
    </lineage>
</organism>
<gene>
    <name evidence="2" type="ORF">D1006_33350</name>
</gene>
<sequence length="274" mass="29908">MCVAAVLSLSVHAVMLQLFHAPYPGASLGSKLPAVVNDAVMIYAASWLYRSLCLSLPLRSRLCRITVLFMILAGLNETLRGWFMDGYCSTPWTTSWLYETFTSLRGIAYYAAASVMSASICRCRQHSGRIVAAVLLALLLNFVLMSRLSSVLSIVLAYVESLAPTGGRCQMPYGLDILIPAYLSFVEPAIACLFCVAFTWRHSSARRCAFAWQFAVLVLALKKQLLMAFVYAIYAPMPAWTALASMGQFTLEAAVLGLLTAVAWQCAKDGLPCG</sequence>
<keyword evidence="1" id="KW-1133">Transmembrane helix</keyword>
<protein>
    <submittedName>
        <fullName evidence="2">Uncharacterized protein</fullName>
    </submittedName>
</protein>
<dbReference type="AlphaFoldDB" id="A0A4Q2A777"/>
<accession>A0A4Q2A777</accession>
<evidence type="ECO:0000313" key="2">
    <source>
        <dbReference type="EMBL" id="RXV65057.1"/>
    </source>
</evidence>
<evidence type="ECO:0000256" key="1">
    <source>
        <dbReference type="SAM" id="Phobius"/>
    </source>
</evidence>
<proteinExistence type="predicted"/>
<feature type="transmembrane region" description="Helical" evidence="1">
    <location>
        <begin position="65"/>
        <end position="83"/>
    </location>
</feature>
<dbReference type="EMBL" id="QWEX01000003">
    <property type="protein sequence ID" value="RXV65057.1"/>
    <property type="molecule type" value="Genomic_DNA"/>
</dbReference>
<feature type="transmembrane region" description="Helical" evidence="1">
    <location>
        <begin position="39"/>
        <end position="58"/>
    </location>
</feature>
<feature type="transmembrane region" description="Helical" evidence="1">
    <location>
        <begin position="212"/>
        <end position="234"/>
    </location>
</feature>
<keyword evidence="1" id="KW-0472">Membrane</keyword>
<comment type="caution">
    <text evidence="2">The sequence shown here is derived from an EMBL/GenBank/DDBJ whole genome shotgun (WGS) entry which is preliminary data.</text>
</comment>
<feature type="transmembrane region" description="Helical" evidence="1">
    <location>
        <begin position="133"/>
        <end position="159"/>
    </location>
</feature>
<keyword evidence="1" id="KW-0812">Transmembrane</keyword>
<reference evidence="2 3" key="1">
    <citation type="submission" date="2018-08" db="EMBL/GenBank/DDBJ databases">
        <title>Mountain-cultivated ginseng endophyte, Burkholderia stabilis and its activity against ginseng root rot disease.</title>
        <authorList>
            <person name="Tapan Kumar M."/>
            <person name="Bae H."/>
            <person name="Shanmugam G."/>
            <person name="Jeon J."/>
        </authorList>
    </citation>
    <scope>NUCLEOTIDE SEQUENCE [LARGE SCALE GENOMIC DNA]</scope>
    <source>
        <strain evidence="2 3">EB159</strain>
    </source>
</reference>
<feature type="transmembrane region" description="Helical" evidence="1">
    <location>
        <begin position="179"/>
        <end position="200"/>
    </location>
</feature>
<feature type="transmembrane region" description="Helical" evidence="1">
    <location>
        <begin position="103"/>
        <end position="121"/>
    </location>
</feature>
<name>A0A4Q2A777_9BURK</name>
<feature type="transmembrane region" description="Helical" evidence="1">
    <location>
        <begin position="240"/>
        <end position="264"/>
    </location>
</feature>
<dbReference type="Proteomes" id="UP000289650">
    <property type="component" value="Unassembled WGS sequence"/>
</dbReference>
<evidence type="ECO:0000313" key="3">
    <source>
        <dbReference type="Proteomes" id="UP000289650"/>
    </source>
</evidence>